<evidence type="ECO:0000313" key="2">
    <source>
        <dbReference type="Proteomes" id="UP001523550"/>
    </source>
</evidence>
<dbReference type="Proteomes" id="UP001523550">
    <property type="component" value="Unassembled WGS sequence"/>
</dbReference>
<dbReference type="RefSeq" id="WP_253448094.1">
    <property type="nucleotide sequence ID" value="NZ_JALJYF010000002.1"/>
</dbReference>
<proteinExistence type="predicted"/>
<gene>
    <name evidence="1" type="ORF">J2T60_001616</name>
</gene>
<sequence>MQNIRCEATTQQGFEMSAEEVVRKYCESVDPKTGKPLFPTMREFVCFAALLGLSESNLRHLTGEIVTIVDGRIFEKSDRAMDIYYAVVLAHDRSTSILSDENEDLAHRLFEAYVNGGLEIVQRTMIDEPGSSSGLTYLERLAIKLADEEIIGDKRSIDVEF</sequence>
<evidence type="ECO:0000313" key="1">
    <source>
        <dbReference type="EMBL" id="MCP1727616.1"/>
    </source>
</evidence>
<comment type="caution">
    <text evidence="1">The sequence shown here is derived from an EMBL/GenBank/DDBJ whole genome shotgun (WGS) entry which is preliminary data.</text>
</comment>
<reference evidence="1 2" key="1">
    <citation type="submission" date="2022-03" db="EMBL/GenBank/DDBJ databases">
        <title>Genomic Encyclopedia of Type Strains, Phase III (KMG-III): the genomes of soil and plant-associated and newly described type strains.</title>
        <authorList>
            <person name="Whitman W."/>
        </authorList>
    </citation>
    <scope>NUCLEOTIDE SEQUENCE [LARGE SCALE GENOMIC DNA]</scope>
    <source>
        <strain evidence="1 2">BSker1</strain>
    </source>
</reference>
<protein>
    <submittedName>
        <fullName evidence="1">Dnd system-associated protein 4</fullName>
    </submittedName>
</protein>
<name>A0ABT1G8G4_9GAMM</name>
<keyword evidence="2" id="KW-1185">Reference proteome</keyword>
<accession>A0ABT1G8G4</accession>
<dbReference type="EMBL" id="JALJYF010000002">
    <property type="protein sequence ID" value="MCP1727616.1"/>
    <property type="molecule type" value="Genomic_DNA"/>
</dbReference>
<organism evidence="1 2">
    <name type="scientific">Natronospira proteinivora</name>
    <dbReference type="NCBI Taxonomy" id="1807133"/>
    <lineage>
        <taxon>Bacteria</taxon>
        <taxon>Pseudomonadati</taxon>
        <taxon>Pseudomonadota</taxon>
        <taxon>Gammaproteobacteria</taxon>
        <taxon>Natronospirales</taxon>
        <taxon>Natronospiraceae</taxon>
        <taxon>Natronospira</taxon>
    </lineage>
</organism>